<reference evidence="16" key="2">
    <citation type="submission" date="2015-06" db="UniProtKB">
        <authorList>
            <consortium name="EnsemblProtists"/>
        </authorList>
    </citation>
    <scope>IDENTIFICATION</scope>
    <source>
        <strain evidence="16">Pr102</strain>
    </source>
</reference>
<evidence type="ECO:0000256" key="10">
    <source>
        <dbReference type="ARBA" id="ARBA00023326"/>
    </source>
</evidence>
<protein>
    <recommendedName>
        <fullName evidence="3">glucan endo-1,3-beta-D-glucosidase</fullName>
        <ecNumber evidence="3">3.2.1.39</ecNumber>
    </recommendedName>
    <alternativeName>
        <fullName evidence="13">Endo-1,3-beta-glucanase btgC</fullName>
    </alternativeName>
    <alternativeName>
        <fullName evidence="12">Laminarinase btgC</fullName>
    </alternativeName>
</protein>
<evidence type="ECO:0000256" key="5">
    <source>
        <dbReference type="ARBA" id="ARBA00022801"/>
    </source>
</evidence>
<comment type="function">
    <text evidence="11">Glucanases play a role in cell expansion during growth, in cell-cell fusion during mating, and in spore release during sporulation. This enzyme may be involved in beta-glucan degradation. Active on laminarin and lichenan.</text>
</comment>
<evidence type="ECO:0000313" key="16">
    <source>
        <dbReference type="EnsemblProtists" id="Phyra82294"/>
    </source>
</evidence>
<dbReference type="GO" id="GO:0071555">
    <property type="term" value="P:cell wall organization"/>
    <property type="evidence" value="ECO:0007669"/>
    <property type="project" value="UniProtKB-KW"/>
</dbReference>
<dbReference type="STRING" id="164328.H3GXH3"/>
<keyword evidence="5" id="KW-0378">Hydrolase</keyword>
<evidence type="ECO:0000256" key="8">
    <source>
        <dbReference type="ARBA" id="ARBA00023277"/>
    </source>
</evidence>
<dbReference type="PANTHER" id="PTHR16631">
    <property type="entry name" value="GLUCAN 1,3-BETA-GLUCOSIDASE"/>
    <property type="match status" value="1"/>
</dbReference>
<evidence type="ECO:0000256" key="15">
    <source>
        <dbReference type="SAM" id="SignalP"/>
    </source>
</evidence>
<evidence type="ECO:0000256" key="4">
    <source>
        <dbReference type="ARBA" id="ARBA00022475"/>
    </source>
</evidence>
<evidence type="ECO:0000256" key="13">
    <source>
        <dbReference type="ARBA" id="ARBA00043078"/>
    </source>
</evidence>
<keyword evidence="17" id="KW-1185">Reference proteome</keyword>
<evidence type="ECO:0000256" key="11">
    <source>
        <dbReference type="ARBA" id="ARBA00037649"/>
    </source>
</evidence>
<comment type="catalytic activity">
    <reaction evidence="1">
        <text>Hydrolysis of (1-&gt;3)-beta-D-glucosidic linkages in (1-&gt;3)-beta-D-glucans.</text>
        <dbReference type="EC" id="3.2.1.39"/>
    </reaction>
</comment>
<sequence>MQLWGHRFTLAGVSAIVSLLSRTAALNLEGFTGHELSPFINTTLPPDRVESSSPIVQGACYSPFHNSEYPLNGGSAAGLDSAMDTDFSIMKNSITVARTYYSNFYGYPVTPHAAKYGISLYLGVFMTDESWYEGQVTAAIAAVKDYPDTIKAILVGNENIYPAGPYSPAEVLRRITALRSRILSETGRTVNIGTVQRHNEWMASSIRTDMLALANGCDILGVNIYPFFDASFTASDPLAMLNGAWNNMLTVYPSDKVRLTEIGFPTAGSPASFAPYNIPSVANSVAFYKAFLNWSPASGGQEVFWFMFFDRRPDDTTMELELEKYFGFYTWNRVAKASGFPTLVGSTTLASTAAPTTAPTSAPTTAPTSAPTTAPTRAPTTAPTPTTASAGTSTQVCRVHKVFTK</sequence>
<dbReference type="EMBL" id="DS566067">
    <property type="status" value="NOT_ANNOTATED_CDS"/>
    <property type="molecule type" value="Genomic_DNA"/>
</dbReference>
<keyword evidence="15" id="KW-0732">Signal</keyword>
<evidence type="ECO:0000256" key="12">
    <source>
        <dbReference type="ARBA" id="ARBA00042373"/>
    </source>
</evidence>
<keyword evidence="7" id="KW-0325">Glycoprotein</keyword>
<keyword evidence="9" id="KW-0961">Cell wall biogenesis/degradation</keyword>
<feature type="chain" id="PRO_5003586181" description="glucan endo-1,3-beta-D-glucosidase" evidence="15">
    <location>
        <begin position="26"/>
        <end position="405"/>
    </location>
</feature>
<dbReference type="SUPFAM" id="SSF51445">
    <property type="entry name" value="(Trans)glycosidases"/>
    <property type="match status" value="1"/>
</dbReference>
<dbReference type="VEuPathDB" id="FungiDB:KRP22_5855"/>
<evidence type="ECO:0000256" key="1">
    <source>
        <dbReference type="ARBA" id="ARBA00000382"/>
    </source>
</evidence>
<keyword evidence="6" id="KW-0472">Membrane</keyword>
<feature type="signal peptide" evidence="15">
    <location>
        <begin position="1"/>
        <end position="25"/>
    </location>
</feature>
<dbReference type="VEuPathDB" id="FungiDB:KRP23_6487"/>
<dbReference type="Gene3D" id="3.20.20.80">
    <property type="entry name" value="Glycosidases"/>
    <property type="match status" value="1"/>
</dbReference>
<reference evidence="17" key="1">
    <citation type="journal article" date="2006" name="Science">
        <title>Phytophthora genome sequences uncover evolutionary origins and mechanisms of pathogenesis.</title>
        <authorList>
            <person name="Tyler B.M."/>
            <person name="Tripathy S."/>
            <person name="Zhang X."/>
            <person name="Dehal P."/>
            <person name="Jiang R.H."/>
            <person name="Aerts A."/>
            <person name="Arredondo F.D."/>
            <person name="Baxter L."/>
            <person name="Bensasson D."/>
            <person name="Beynon J.L."/>
            <person name="Chapman J."/>
            <person name="Damasceno C.M."/>
            <person name="Dorrance A.E."/>
            <person name="Dou D."/>
            <person name="Dickerman A.W."/>
            <person name="Dubchak I.L."/>
            <person name="Garbelotto M."/>
            <person name="Gijzen M."/>
            <person name="Gordon S.G."/>
            <person name="Govers F."/>
            <person name="Grunwald N.J."/>
            <person name="Huang W."/>
            <person name="Ivors K.L."/>
            <person name="Jones R.W."/>
            <person name="Kamoun S."/>
            <person name="Krampis K."/>
            <person name="Lamour K.H."/>
            <person name="Lee M.K."/>
            <person name="McDonald W.H."/>
            <person name="Medina M."/>
            <person name="Meijer H.J."/>
            <person name="Nordberg E.K."/>
            <person name="Maclean D.J."/>
            <person name="Ospina-Giraldo M.D."/>
            <person name="Morris P.F."/>
            <person name="Phuntumart V."/>
            <person name="Putnam N.H."/>
            <person name="Rash S."/>
            <person name="Rose J.K."/>
            <person name="Sakihama Y."/>
            <person name="Salamov A.A."/>
            <person name="Savidor A."/>
            <person name="Scheuring C.F."/>
            <person name="Smith B.M."/>
            <person name="Sobral B.W."/>
            <person name="Terry A."/>
            <person name="Torto-Alalibo T.A."/>
            <person name="Win J."/>
            <person name="Xu Z."/>
            <person name="Zhang H."/>
            <person name="Grigoriev I.V."/>
            <person name="Rokhsar D.S."/>
            <person name="Boore J.L."/>
        </authorList>
    </citation>
    <scope>NUCLEOTIDE SEQUENCE [LARGE SCALE GENOMIC DNA]</scope>
    <source>
        <strain evidence="17">Pr102</strain>
    </source>
</reference>
<keyword evidence="4" id="KW-1003">Cell membrane</keyword>
<dbReference type="OMA" id="CYSPFHN"/>
<evidence type="ECO:0000256" key="2">
    <source>
        <dbReference type="ARBA" id="ARBA00004236"/>
    </source>
</evidence>
<evidence type="ECO:0000256" key="9">
    <source>
        <dbReference type="ARBA" id="ARBA00023316"/>
    </source>
</evidence>
<dbReference type="HOGENOM" id="CLU_022693_3_0_1"/>
<evidence type="ECO:0000256" key="6">
    <source>
        <dbReference type="ARBA" id="ARBA00023136"/>
    </source>
</evidence>
<accession>H3GXH3</accession>
<evidence type="ECO:0000313" key="17">
    <source>
        <dbReference type="Proteomes" id="UP000005238"/>
    </source>
</evidence>
<dbReference type="GO" id="GO:0005886">
    <property type="term" value="C:plasma membrane"/>
    <property type="evidence" value="ECO:0007669"/>
    <property type="project" value="UniProtKB-SubCell"/>
</dbReference>
<dbReference type="EnsemblProtists" id="Phyra82294">
    <property type="protein sequence ID" value="Phyra82294"/>
    <property type="gene ID" value="Phyra82294"/>
</dbReference>
<dbReference type="EC" id="3.2.1.39" evidence="3"/>
<keyword evidence="10" id="KW-0624">Polysaccharide degradation</keyword>
<comment type="subcellular location">
    <subcellularLocation>
        <location evidence="2">Cell membrane</location>
    </subcellularLocation>
</comment>
<evidence type="ECO:0000256" key="7">
    <source>
        <dbReference type="ARBA" id="ARBA00023180"/>
    </source>
</evidence>
<dbReference type="PANTHER" id="PTHR16631:SF17">
    <property type="entry name" value="GLUCAN ENDO-1,3-BETA-GLUCOSIDASE BTGC"/>
    <property type="match status" value="1"/>
</dbReference>
<dbReference type="Proteomes" id="UP000005238">
    <property type="component" value="Unassembled WGS sequence"/>
</dbReference>
<dbReference type="InterPro" id="IPR050732">
    <property type="entry name" value="Beta-glucan_modifiers"/>
</dbReference>
<proteinExistence type="predicted"/>
<organism evidence="16 17">
    <name type="scientific">Phytophthora ramorum</name>
    <name type="common">Sudden oak death agent</name>
    <dbReference type="NCBI Taxonomy" id="164328"/>
    <lineage>
        <taxon>Eukaryota</taxon>
        <taxon>Sar</taxon>
        <taxon>Stramenopiles</taxon>
        <taxon>Oomycota</taxon>
        <taxon>Peronosporomycetes</taxon>
        <taxon>Peronosporales</taxon>
        <taxon>Peronosporaceae</taxon>
        <taxon>Phytophthora</taxon>
    </lineage>
</organism>
<dbReference type="AlphaFoldDB" id="H3GXH3"/>
<feature type="region of interest" description="Disordered" evidence="14">
    <location>
        <begin position="352"/>
        <end position="393"/>
    </location>
</feature>
<dbReference type="OrthoDB" id="77201at2759"/>
<evidence type="ECO:0000256" key="14">
    <source>
        <dbReference type="SAM" id="MobiDB-lite"/>
    </source>
</evidence>
<dbReference type="GeneID" id="94227489"/>
<dbReference type="InParanoid" id="H3GXH3"/>
<dbReference type="GO" id="GO:0000272">
    <property type="term" value="P:polysaccharide catabolic process"/>
    <property type="evidence" value="ECO:0007669"/>
    <property type="project" value="UniProtKB-KW"/>
</dbReference>
<name>H3GXH3_PHYRM</name>
<dbReference type="InterPro" id="IPR017853">
    <property type="entry name" value="GH"/>
</dbReference>
<dbReference type="eggNOG" id="ENOG502QV5T">
    <property type="taxonomic scope" value="Eukaryota"/>
</dbReference>
<dbReference type="GO" id="GO:0042973">
    <property type="term" value="F:glucan endo-1,3-beta-D-glucosidase activity"/>
    <property type="evidence" value="ECO:0007669"/>
    <property type="project" value="UniProtKB-EC"/>
</dbReference>
<evidence type="ECO:0000256" key="3">
    <source>
        <dbReference type="ARBA" id="ARBA00012780"/>
    </source>
</evidence>
<dbReference type="RefSeq" id="XP_067746016.1">
    <property type="nucleotide sequence ID" value="XM_067891683.1"/>
</dbReference>
<keyword evidence="8" id="KW-0119">Carbohydrate metabolism</keyword>